<dbReference type="Pfam" id="PF00892">
    <property type="entry name" value="EamA"/>
    <property type="match status" value="2"/>
</dbReference>
<dbReference type="GeneID" id="19205878"/>
<dbReference type="KEGG" id="cput:CONPUDRAFT_167908"/>
<comment type="caution">
    <text evidence="8">The sequence shown here is derived from an EMBL/GenBank/DDBJ whole genome shotgun (WGS) entry which is preliminary data.</text>
</comment>
<feature type="transmembrane region" description="Helical" evidence="6">
    <location>
        <begin position="313"/>
        <end position="335"/>
    </location>
</feature>
<reference evidence="9" key="1">
    <citation type="journal article" date="2012" name="Science">
        <title>The Paleozoic origin of enzymatic lignin decomposition reconstructed from 31 fungal genomes.</title>
        <authorList>
            <person name="Floudas D."/>
            <person name="Binder M."/>
            <person name="Riley R."/>
            <person name="Barry K."/>
            <person name="Blanchette R.A."/>
            <person name="Henrissat B."/>
            <person name="Martinez A.T."/>
            <person name="Otillar R."/>
            <person name="Spatafora J.W."/>
            <person name="Yadav J.S."/>
            <person name="Aerts A."/>
            <person name="Benoit I."/>
            <person name="Boyd A."/>
            <person name="Carlson A."/>
            <person name="Copeland A."/>
            <person name="Coutinho P.M."/>
            <person name="de Vries R.P."/>
            <person name="Ferreira P."/>
            <person name="Findley K."/>
            <person name="Foster B."/>
            <person name="Gaskell J."/>
            <person name="Glotzer D."/>
            <person name="Gorecki P."/>
            <person name="Heitman J."/>
            <person name="Hesse C."/>
            <person name="Hori C."/>
            <person name="Igarashi K."/>
            <person name="Jurgens J.A."/>
            <person name="Kallen N."/>
            <person name="Kersten P."/>
            <person name="Kohler A."/>
            <person name="Kuees U."/>
            <person name="Kumar T.K.A."/>
            <person name="Kuo A."/>
            <person name="LaButti K."/>
            <person name="Larrondo L.F."/>
            <person name="Lindquist E."/>
            <person name="Ling A."/>
            <person name="Lombard V."/>
            <person name="Lucas S."/>
            <person name="Lundell T."/>
            <person name="Martin R."/>
            <person name="McLaughlin D.J."/>
            <person name="Morgenstern I."/>
            <person name="Morin E."/>
            <person name="Murat C."/>
            <person name="Nagy L.G."/>
            <person name="Nolan M."/>
            <person name="Ohm R.A."/>
            <person name="Patyshakuliyeva A."/>
            <person name="Rokas A."/>
            <person name="Ruiz-Duenas F.J."/>
            <person name="Sabat G."/>
            <person name="Salamov A."/>
            <person name="Samejima M."/>
            <person name="Schmutz J."/>
            <person name="Slot J.C."/>
            <person name="St John F."/>
            <person name="Stenlid J."/>
            <person name="Sun H."/>
            <person name="Sun S."/>
            <person name="Syed K."/>
            <person name="Tsang A."/>
            <person name="Wiebenga A."/>
            <person name="Young D."/>
            <person name="Pisabarro A."/>
            <person name="Eastwood D.C."/>
            <person name="Martin F."/>
            <person name="Cullen D."/>
            <person name="Grigoriev I.V."/>
            <person name="Hibbett D.S."/>
        </authorList>
    </citation>
    <scope>NUCLEOTIDE SEQUENCE [LARGE SCALE GENOMIC DNA]</scope>
    <source>
        <strain evidence="9">RWD-64-598 SS2</strain>
    </source>
</reference>
<dbReference type="PANTHER" id="PTHR22911:SF6">
    <property type="entry name" value="SOLUTE CARRIER FAMILY 35 MEMBER G1"/>
    <property type="match status" value="1"/>
</dbReference>
<feature type="transmembrane region" description="Helical" evidence="6">
    <location>
        <begin position="181"/>
        <end position="198"/>
    </location>
</feature>
<feature type="transmembrane region" description="Helical" evidence="6">
    <location>
        <begin position="371"/>
        <end position="388"/>
    </location>
</feature>
<dbReference type="OMA" id="KYSLWDA"/>
<dbReference type="InterPro" id="IPR037185">
    <property type="entry name" value="EmrE-like"/>
</dbReference>
<protein>
    <recommendedName>
        <fullName evidence="7">EamA domain-containing protein</fullName>
    </recommendedName>
</protein>
<evidence type="ECO:0000313" key="9">
    <source>
        <dbReference type="Proteomes" id="UP000053558"/>
    </source>
</evidence>
<keyword evidence="9" id="KW-1185">Reference proteome</keyword>
<proteinExistence type="predicted"/>
<evidence type="ECO:0000256" key="1">
    <source>
        <dbReference type="ARBA" id="ARBA00004141"/>
    </source>
</evidence>
<sequence>MTATTSGSRREYGALWQGERQTRRLPCDDHGGRDGAGGGEHGQPGPRRSEGQLARQCDTLTAFASRASNQRHLVRARDLAVENRGLLLIMAAQLFFASTNLSVKFLNSLEMPIPTLELVFLRMGGTLVCGIIYTVYARVPNPVLGPKEVRSLLITRGLCGFLYLFPNYWALKYISLSDDTTLSFLNPLVTAVFARIFLKEAYSTKQACAAVCSLFGVILIARPPFLFAYRATDKMDALSDSGAHRVTPTLRLIAVGAALLSVLGMSMAQISMRAIGKRAHPMHMMNYFSLWCVLAAGPGMIISSTEPVFPRRWEAACLLILMSIFGFLAQILLTMGLQRETAARGSMGVYVQVIFAAVLEFAFFGTVPSPLTVIGAGVIIACAMYVVLSKHPQDDVMKIREPVIEEGSPGRQQSDESQSLLSN</sequence>
<keyword evidence="4 6" id="KW-0472">Membrane</keyword>
<dbReference type="Proteomes" id="UP000053558">
    <property type="component" value="Unassembled WGS sequence"/>
</dbReference>
<feature type="transmembrane region" description="Helical" evidence="6">
    <location>
        <begin position="249"/>
        <end position="272"/>
    </location>
</feature>
<dbReference type="AlphaFoldDB" id="A0A5M3MF97"/>
<dbReference type="RefSeq" id="XP_007772220.1">
    <property type="nucleotide sequence ID" value="XM_007774030.1"/>
</dbReference>
<feature type="compositionally biased region" description="Polar residues" evidence="5">
    <location>
        <begin position="410"/>
        <end position="423"/>
    </location>
</feature>
<evidence type="ECO:0000256" key="6">
    <source>
        <dbReference type="SAM" id="Phobius"/>
    </source>
</evidence>
<name>A0A5M3MF97_CONPW</name>
<gene>
    <name evidence="8" type="ORF">CONPUDRAFT_167908</name>
</gene>
<feature type="domain" description="EamA" evidence="7">
    <location>
        <begin position="84"/>
        <end position="221"/>
    </location>
</feature>
<dbReference type="SUPFAM" id="SSF103481">
    <property type="entry name" value="Multidrug resistance efflux transporter EmrE"/>
    <property type="match status" value="2"/>
</dbReference>
<evidence type="ECO:0000256" key="5">
    <source>
        <dbReference type="SAM" id="MobiDB-lite"/>
    </source>
</evidence>
<feature type="transmembrane region" description="Helical" evidence="6">
    <location>
        <begin position="207"/>
        <end position="229"/>
    </location>
</feature>
<comment type="subcellular location">
    <subcellularLocation>
        <location evidence="1">Membrane</location>
        <topology evidence="1">Multi-pass membrane protein</topology>
    </subcellularLocation>
</comment>
<evidence type="ECO:0000256" key="2">
    <source>
        <dbReference type="ARBA" id="ARBA00022692"/>
    </source>
</evidence>
<keyword evidence="2 6" id="KW-0812">Transmembrane</keyword>
<dbReference type="GO" id="GO:0016020">
    <property type="term" value="C:membrane"/>
    <property type="evidence" value="ECO:0007669"/>
    <property type="project" value="UniProtKB-SubCell"/>
</dbReference>
<feature type="transmembrane region" description="Helical" evidence="6">
    <location>
        <begin position="284"/>
        <end position="301"/>
    </location>
</feature>
<evidence type="ECO:0000256" key="4">
    <source>
        <dbReference type="ARBA" id="ARBA00023136"/>
    </source>
</evidence>
<evidence type="ECO:0000313" key="8">
    <source>
        <dbReference type="EMBL" id="EIW77918.1"/>
    </source>
</evidence>
<feature type="compositionally biased region" description="Basic and acidic residues" evidence="5">
    <location>
        <begin position="20"/>
        <end position="33"/>
    </location>
</feature>
<dbReference type="PANTHER" id="PTHR22911">
    <property type="entry name" value="ACYL-MALONYL CONDENSING ENZYME-RELATED"/>
    <property type="match status" value="1"/>
</dbReference>
<evidence type="ECO:0000259" key="7">
    <source>
        <dbReference type="Pfam" id="PF00892"/>
    </source>
</evidence>
<evidence type="ECO:0000256" key="3">
    <source>
        <dbReference type="ARBA" id="ARBA00022989"/>
    </source>
</evidence>
<feature type="transmembrane region" description="Helical" evidence="6">
    <location>
        <begin position="347"/>
        <end position="365"/>
    </location>
</feature>
<accession>A0A5M3MF97</accession>
<keyword evidence="3 6" id="KW-1133">Transmembrane helix</keyword>
<dbReference type="OrthoDB" id="306876at2759"/>
<feature type="region of interest" description="Disordered" evidence="5">
    <location>
        <begin position="1"/>
        <end position="52"/>
    </location>
</feature>
<dbReference type="InterPro" id="IPR000620">
    <property type="entry name" value="EamA_dom"/>
</dbReference>
<organism evidence="8 9">
    <name type="scientific">Coniophora puteana (strain RWD-64-598)</name>
    <name type="common">Brown rot fungus</name>
    <dbReference type="NCBI Taxonomy" id="741705"/>
    <lineage>
        <taxon>Eukaryota</taxon>
        <taxon>Fungi</taxon>
        <taxon>Dikarya</taxon>
        <taxon>Basidiomycota</taxon>
        <taxon>Agaricomycotina</taxon>
        <taxon>Agaricomycetes</taxon>
        <taxon>Agaricomycetidae</taxon>
        <taxon>Boletales</taxon>
        <taxon>Coniophorineae</taxon>
        <taxon>Coniophoraceae</taxon>
        <taxon>Coniophora</taxon>
    </lineage>
</organism>
<feature type="domain" description="EamA" evidence="7">
    <location>
        <begin position="254"/>
        <end position="386"/>
    </location>
</feature>
<feature type="transmembrane region" description="Helical" evidence="6">
    <location>
        <begin position="85"/>
        <end position="106"/>
    </location>
</feature>
<feature type="region of interest" description="Disordered" evidence="5">
    <location>
        <begin position="402"/>
        <end position="423"/>
    </location>
</feature>
<feature type="transmembrane region" description="Helical" evidence="6">
    <location>
        <begin position="151"/>
        <end position="169"/>
    </location>
</feature>
<feature type="transmembrane region" description="Helical" evidence="6">
    <location>
        <begin position="118"/>
        <end position="139"/>
    </location>
</feature>
<dbReference type="EMBL" id="JH711583">
    <property type="protein sequence ID" value="EIW77918.1"/>
    <property type="molecule type" value="Genomic_DNA"/>
</dbReference>